<dbReference type="AlphaFoldDB" id="A0A679JAY8"/>
<gene>
    <name evidence="1" type="ORF">VVAX_06307</name>
</gene>
<evidence type="ECO:0000313" key="1">
    <source>
        <dbReference type="EMBL" id="CAA2110035.1"/>
    </source>
</evidence>
<protein>
    <submittedName>
        <fullName evidence="1">Uncharacterized protein</fullName>
    </submittedName>
</protein>
<sequence>MNHASSLELSAAALVMTAALLAGCAARPYRVPGTEMQSLSGLAIVKSGSRGVSYFVSIDG</sequence>
<organism evidence="1">
    <name type="scientific">Variovorax paradoxus</name>
    <dbReference type="NCBI Taxonomy" id="34073"/>
    <lineage>
        <taxon>Bacteria</taxon>
        <taxon>Pseudomonadati</taxon>
        <taxon>Pseudomonadota</taxon>
        <taxon>Betaproteobacteria</taxon>
        <taxon>Burkholderiales</taxon>
        <taxon>Comamonadaceae</taxon>
        <taxon>Variovorax</taxon>
    </lineage>
</organism>
<proteinExistence type="predicted"/>
<accession>A0A679JAY8</accession>
<name>A0A679JAY8_VARPD</name>
<dbReference type="EMBL" id="LR743508">
    <property type="protein sequence ID" value="CAA2110035.1"/>
    <property type="molecule type" value="Genomic_DNA"/>
</dbReference>
<reference evidence="1" key="1">
    <citation type="submission" date="2019-12" db="EMBL/GenBank/DDBJ databases">
        <authorList>
            <person name="Cremers G."/>
        </authorList>
    </citation>
    <scope>NUCLEOTIDE SEQUENCE</scope>
    <source>
        <strain evidence="1">Vvax</strain>
    </source>
</reference>